<dbReference type="PANTHER" id="PTHR42866:SF2">
    <property type="entry name" value="3-DEOXY-MANNO-OCTULOSONATE CYTIDYLYLTRANSFERASE, MITOCHONDRIAL"/>
    <property type="match status" value="1"/>
</dbReference>
<evidence type="ECO:0000313" key="5">
    <source>
        <dbReference type="Proteomes" id="UP000244937"/>
    </source>
</evidence>
<dbReference type="Gene3D" id="3.90.550.10">
    <property type="entry name" value="Spore Coat Polysaccharide Biosynthesis Protein SpsA, Chain A"/>
    <property type="match status" value="1"/>
</dbReference>
<name>A0A2S1SDJ4_9FLAO</name>
<dbReference type="InterPro" id="IPR003329">
    <property type="entry name" value="Cytidylyl_trans"/>
</dbReference>
<proteinExistence type="predicted"/>
<protein>
    <submittedName>
        <fullName evidence="4">3-deoxy-manno-octulosonate cytidylyltransferase</fullName>
    </submittedName>
</protein>
<evidence type="ECO:0000313" key="4">
    <source>
        <dbReference type="EMBL" id="AWI24453.1"/>
    </source>
</evidence>
<evidence type="ECO:0000256" key="1">
    <source>
        <dbReference type="ARBA" id="ARBA00022679"/>
    </source>
</evidence>
<dbReference type="InterPro" id="IPR029044">
    <property type="entry name" value="Nucleotide-diphossugar_trans"/>
</dbReference>
<evidence type="ECO:0000256" key="2">
    <source>
        <dbReference type="ARBA" id="ARBA00022695"/>
    </source>
</evidence>
<dbReference type="OrthoDB" id="9815559at2"/>
<keyword evidence="3" id="KW-0448">Lipopolysaccharide biosynthesis</keyword>
<keyword evidence="2 4" id="KW-0548">Nucleotidyltransferase</keyword>
<keyword evidence="1 4" id="KW-0808">Transferase</keyword>
<accession>A0A2S1SDJ4</accession>
<dbReference type="NCBIfam" id="NF009905">
    <property type="entry name" value="PRK13368.1"/>
    <property type="match status" value="1"/>
</dbReference>
<reference evidence="4 5" key="1">
    <citation type="submission" date="2018-05" db="EMBL/GenBank/DDBJ databases">
        <title>Genome sequencing of Flavobacterium sp. HYN0049.</title>
        <authorList>
            <person name="Yi H."/>
            <person name="Baek C."/>
        </authorList>
    </citation>
    <scope>NUCLEOTIDE SEQUENCE [LARGE SCALE GENOMIC DNA]</scope>
    <source>
        <strain evidence="4 5">HYN0049</strain>
    </source>
</reference>
<dbReference type="SUPFAM" id="SSF53448">
    <property type="entry name" value="Nucleotide-diphospho-sugar transferases"/>
    <property type="match status" value="1"/>
</dbReference>
<dbReference type="KEGG" id="fpal:HYN49_00295"/>
<organism evidence="4 5">
    <name type="scientific">Flavobacterium pallidum</name>
    <dbReference type="NCBI Taxonomy" id="2172098"/>
    <lineage>
        <taxon>Bacteria</taxon>
        <taxon>Pseudomonadati</taxon>
        <taxon>Bacteroidota</taxon>
        <taxon>Flavobacteriia</taxon>
        <taxon>Flavobacteriales</taxon>
        <taxon>Flavobacteriaceae</taxon>
        <taxon>Flavobacterium</taxon>
    </lineage>
</organism>
<gene>
    <name evidence="4" type="ORF">HYN49_00295</name>
</gene>
<dbReference type="RefSeq" id="WP_108902262.1">
    <property type="nucleotide sequence ID" value="NZ_CP029187.1"/>
</dbReference>
<dbReference type="InterPro" id="IPR004528">
    <property type="entry name" value="KdsB"/>
</dbReference>
<dbReference type="GO" id="GO:0008690">
    <property type="term" value="F:3-deoxy-manno-octulosonate cytidylyltransferase activity"/>
    <property type="evidence" value="ECO:0007669"/>
    <property type="project" value="InterPro"/>
</dbReference>
<dbReference type="AlphaFoldDB" id="A0A2S1SDJ4"/>
<dbReference type="EMBL" id="CP029187">
    <property type="protein sequence ID" value="AWI24453.1"/>
    <property type="molecule type" value="Genomic_DNA"/>
</dbReference>
<dbReference type="CDD" id="cd02517">
    <property type="entry name" value="CMP-KDO-Synthetase"/>
    <property type="match status" value="1"/>
</dbReference>
<sequence>MEIALIIPARYKSTRFPGKPLTDIKGKSMILRVFEQCAKAFPKEKIYVATEDNRIVEHCEAHGMQAILTSDDCLTGTDRIAEAALQIDADYYINVQGDEPVFNPEDITTIISKLEECNGEVINGYCAIDTDEQYRSSSVPKVVFRPDGRMLYMSRSPIPGNKNHTFIKSWRQVCIYAFPKKALAEFASIKEKTPLEDMEDIEILRFLEMGYEVRMLELSNDSVPVDHPEDLEKVLERLKDE</sequence>
<keyword evidence="5" id="KW-1185">Reference proteome</keyword>
<dbReference type="Proteomes" id="UP000244937">
    <property type="component" value="Chromosome"/>
</dbReference>
<dbReference type="PANTHER" id="PTHR42866">
    <property type="entry name" value="3-DEOXY-MANNO-OCTULOSONATE CYTIDYLYLTRANSFERASE"/>
    <property type="match status" value="1"/>
</dbReference>
<dbReference type="Pfam" id="PF02348">
    <property type="entry name" value="CTP_transf_3"/>
    <property type="match status" value="1"/>
</dbReference>
<dbReference type="NCBIfam" id="NF003952">
    <property type="entry name" value="PRK05450.1-5"/>
    <property type="match status" value="1"/>
</dbReference>
<dbReference type="GO" id="GO:0009103">
    <property type="term" value="P:lipopolysaccharide biosynthetic process"/>
    <property type="evidence" value="ECO:0007669"/>
    <property type="project" value="UniProtKB-KW"/>
</dbReference>
<dbReference type="GO" id="GO:0005829">
    <property type="term" value="C:cytosol"/>
    <property type="evidence" value="ECO:0007669"/>
    <property type="project" value="TreeGrafter"/>
</dbReference>
<evidence type="ECO:0000256" key="3">
    <source>
        <dbReference type="ARBA" id="ARBA00022985"/>
    </source>
</evidence>